<dbReference type="SMART" id="SM00855">
    <property type="entry name" value="PGAM"/>
    <property type="match status" value="1"/>
</dbReference>
<reference evidence="1" key="1">
    <citation type="submission" date="2018-06" db="EMBL/GenBank/DDBJ databases">
        <authorList>
            <person name="Zhirakovskaya E."/>
        </authorList>
    </citation>
    <scope>NUCLEOTIDE SEQUENCE</scope>
</reference>
<dbReference type="InterPro" id="IPR050275">
    <property type="entry name" value="PGM_Phosphatase"/>
</dbReference>
<sequence length="218" mass="24314">MSVKHFYFVRHGETAYNRALVHQSINVPLNECGKKQAEAAASALSCIRIDSILTSDAERTKETANVIASATNTKVIAEPLLREMHRGVLVEGEHHFSLQSMKAGVLMFLLAGNGSWHFGNGENVSEFRKRLVKMRTLFSEMSGTHNVIVTHRGVINGLNFDVVHNFFGSSYAFLLAVALIKTKNGSITELTYDPERTTPWVIVRANDTRHLNDISCER</sequence>
<name>A0A3B0UL37_9ZZZZ</name>
<gene>
    <name evidence="1" type="ORF">MNBD_CPR01-199</name>
</gene>
<dbReference type="InterPro" id="IPR029033">
    <property type="entry name" value="His_PPase_superfam"/>
</dbReference>
<dbReference type="SUPFAM" id="SSF53254">
    <property type="entry name" value="Phosphoglycerate mutase-like"/>
    <property type="match status" value="1"/>
</dbReference>
<organism evidence="1">
    <name type="scientific">hydrothermal vent metagenome</name>
    <dbReference type="NCBI Taxonomy" id="652676"/>
    <lineage>
        <taxon>unclassified sequences</taxon>
        <taxon>metagenomes</taxon>
        <taxon>ecological metagenomes</taxon>
    </lineage>
</organism>
<dbReference type="PANTHER" id="PTHR48100">
    <property type="entry name" value="BROAD-SPECIFICITY PHOSPHATASE YOR283W-RELATED"/>
    <property type="match status" value="1"/>
</dbReference>
<dbReference type="CDD" id="cd07067">
    <property type="entry name" value="HP_PGM_like"/>
    <property type="match status" value="1"/>
</dbReference>
<dbReference type="AlphaFoldDB" id="A0A3B0UL37"/>
<dbReference type="GO" id="GO:0005737">
    <property type="term" value="C:cytoplasm"/>
    <property type="evidence" value="ECO:0007669"/>
    <property type="project" value="TreeGrafter"/>
</dbReference>
<dbReference type="GO" id="GO:0016791">
    <property type="term" value="F:phosphatase activity"/>
    <property type="evidence" value="ECO:0007669"/>
    <property type="project" value="TreeGrafter"/>
</dbReference>
<proteinExistence type="predicted"/>
<accession>A0A3B0UL37</accession>
<dbReference type="Gene3D" id="3.40.50.1240">
    <property type="entry name" value="Phosphoglycerate mutase-like"/>
    <property type="match status" value="1"/>
</dbReference>
<evidence type="ECO:0000313" key="1">
    <source>
        <dbReference type="EMBL" id="VAW31765.1"/>
    </source>
</evidence>
<protein>
    <recommendedName>
        <fullName evidence="2">Histidine phosphatase family protein</fullName>
    </recommendedName>
</protein>
<evidence type="ECO:0008006" key="2">
    <source>
        <dbReference type="Google" id="ProtNLM"/>
    </source>
</evidence>
<dbReference type="PANTHER" id="PTHR48100:SF1">
    <property type="entry name" value="HISTIDINE PHOSPHATASE FAMILY PROTEIN-RELATED"/>
    <property type="match status" value="1"/>
</dbReference>
<dbReference type="Pfam" id="PF00300">
    <property type="entry name" value="His_Phos_1"/>
    <property type="match status" value="1"/>
</dbReference>
<dbReference type="EMBL" id="UOEV01000002">
    <property type="protein sequence ID" value="VAW31765.1"/>
    <property type="molecule type" value="Genomic_DNA"/>
</dbReference>
<dbReference type="InterPro" id="IPR013078">
    <property type="entry name" value="His_Pase_superF_clade-1"/>
</dbReference>